<organism evidence="1 2">
    <name type="scientific">Candidatus Schmidhempelia bombi str. Bimp</name>
    <dbReference type="NCBI Taxonomy" id="1387197"/>
    <lineage>
        <taxon>Bacteria</taxon>
        <taxon>Pseudomonadati</taxon>
        <taxon>Pseudomonadota</taxon>
        <taxon>Gammaproteobacteria</taxon>
        <taxon>Orbales</taxon>
        <taxon>Orbaceae</taxon>
        <taxon>Candidatus Schmidhempelia</taxon>
    </lineage>
</organism>
<reference evidence="1 2" key="1">
    <citation type="journal article" date="2014" name="Appl. Environ. Microbiol.">
        <title>Genomic features of a bumble bee symbiont reflect its host environment.</title>
        <authorList>
            <person name="Martinson V.G."/>
            <person name="Magoc T."/>
            <person name="Koch H."/>
            <person name="Salzberg S.L."/>
            <person name="Moran N.A."/>
        </authorList>
    </citation>
    <scope>NUCLEOTIDE SEQUENCE [LARGE SCALE GENOMIC DNA]</scope>
    <source>
        <strain evidence="1 2">Bimp</strain>
    </source>
</reference>
<evidence type="ECO:0000313" key="1">
    <source>
        <dbReference type="EMBL" id="TEA26465.1"/>
    </source>
</evidence>
<protein>
    <recommendedName>
        <fullName evidence="3">Immunity protein 52 domain-containing protein</fullName>
    </recommendedName>
</protein>
<name>A0AB94IAN4_9GAMM</name>
<proteinExistence type="predicted"/>
<dbReference type="RefSeq" id="WP_024496713.1">
    <property type="nucleotide sequence ID" value="NZ_AWGA01000079.1"/>
</dbReference>
<sequence length="239" mass="27955">MKKRLTIELYFKPEMYLPLPVCIKQIEQILNILHHYIPTSQDWYLCGSSKKKSSIYKLFDKEGVTHIGLEKLSKEYQKDRGNYFSEAIWDKETEKASLLYILANKSSYQRFKVNTSIDIDLPLAEMQVEHIQNFIIALTKLFNDAYIMVNGKYTRELRVFPDRLSAGWMLYLPQAELTHKTVPESFNVISVNHQDKVTGSLVVTTPHFFDEENIDDIKKVNRVDIRLRDLGILPLYADM</sequence>
<evidence type="ECO:0000313" key="2">
    <source>
        <dbReference type="Proteomes" id="UP000506160"/>
    </source>
</evidence>
<accession>A0AB94IAN4</accession>
<comment type="caution">
    <text evidence="1">The sequence shown here is derived from an EMBL/GenBank/DDBJ whole genome shotgun (WGS) entry which is preliminary data.</text>
</comment>
<dbReference type="AlphaFoldDB" id="A0AB94IAN4"/>
<evidence type="ECO:0008006" key="3">
    <source>
        <dbReference type="Google" id="ProtNLM"/>
    </source>
</evidence>
<dbReference type="Proteomes" id="UP000506160">
    <property type="component" value="Unassembled WGS sequence"/>
</dbReference>
<dbReference type="EMBL" id="AWGA01000079">
    <property type="protein sequence ID" value="TEA26465.1"/>
    <property type="molecule type" value="Genomic_DNA"/>
</dbReference>
<gene>
    <name evidence="1" type="ORF">O970_08675</name>
</gene>
<keyword evidence="2" id="KW-1185">Reference proteome</keyword>